<keyword evidence="1" id="KW-0812">Transmembrane</keyword>
<reference evidence="2 3" key="1">
    <citation type="submission" date="2018-06" db="EMBL/GenBank/DDBJ databases">
        <authorList>
            <consortium name="Pathogen Informatics"/>
            <person name="Doyle S."/>
        </authorList>
    </citation>
    <scope>NUCLEOTIDE SEQUENCE [LARGE SCALE GENOMIC DNA]</scope>
    <source>
        <strain evidence="2 3">NCTC10288</strain>
    </source>
</reference>
<name>A0A2X4R8Z6_9CORY</name>
<dbReference type="EMBL" id="LS483460">
    <property type="protein sequence ID" value="SQH99787.1"/>
    <property type="molecule type" value="Genomic_DNA"/>
</dbReference>
<dbReference type="Proteomes" id="UP000249264">
    <property type="component" value="Chromosome 1"/>
</dbReference>
<protein>
    <submittedName>
        <fullName evidence="2">Predicted integral membrane protein</fullName>
    </submittedName>
</protein>
<dbReference type="KEGG" id="cmin:NCTC10288_01084"/>
<feature type="transmembrane region" description="Helical" evidence="1">
    <location>
        <begin position="197"/>
        <end position="217"/>
    </location>
</feature>
<sequence>MSCWCWAHPSTLNPPLKTIVKVPAVWAGWANARVLLIALLLGNGMPGGDLHYYLEGVYGDDSSAMTEYPQPGTWPSVVLAWLTGDNADNYRVAFTVMMLLADALFLALLLRNNDGRRSVFAAAWFWVFFGTAAGHVFVWRLDLYPALLVAGAGGLLATYPRIASALLAWATTVKLWPGVLAAGLVGAARSRTTWQRLAAFCGTIVGTCLAVAALTGVDRLVSPLSYQEARGLQIESLAATWHVLQAHRHPGTWEIGYAASKSYEITGPGVGTTLTLSTIAMVCALVWMVAVAASHLLRGGWDAHSTVVFFVAAILLLIATNKVFSPQYIVWLGPILAVAIRAEIPRETPEEKRLAPDRTGLRTIMAILAVAAAALGTYIYPYGYDYVWLHLGENLRPVYALVVRNLLILSMTLTALMWHRLEFTAARTAAQSTRAD</sequence>
<evidence type="ECO:0000313" key="2">
    <source>
        <dbReference type="EMBL" id="SQH99787.1"/>
    </source>
</evidence>
<dbReference type="STRING" id="38301.NX84_11985"/>
<keyword evidence="1" id="KW-1133">Transmembrane helix</keyword>
<feature type="transmembrane region" description="Helical" evidence="1">
    <location>
        <begin position="274"/>
        <end position="294"/>
    </location>
</feature>
<proteinExistence type="predicted"/>
<dbReference type="AlphaFoldDB" id="A0A2X4R8Z6"/>
<feature type="transmembrane region" description="Helical" evidence="1">
    <location>
        <begin position="325"/>
        <end position="342"/>
    </location>
</feature>
<feature type="transmembrane region" description="Helical" evidence="1">
    <location>
        <begin position="122"/>
        <end position="141"/>
    </location>
</feature>
<gene>
    <name evidence="2" type="ORF">NCTC10288_01084</name>
</gene>
<feature type="transmembrane region" description="Helical" evidence="1">
    <location>
        <begin position="363"/>
        <end position="383"/>
    </location>
</feature>
<evidence type="ECO:0000313" key="3">
    <source>
        <dbReference type="Proteomes" id="UP000249264"/>
    </source>
</evidence>
<feature type="transmembrane region" description="Helical" evidence="1">
    <location>
        <begin position="90"/>
        <end position="110"/>
    </location>
</feature>
<evidence type="ECO:0000256" key="1">
    <source>
        <dbReference type="SAM" id="Phobius"/>
    </source>
</evidence>
<organism evidence="2 3">
    <name type="scientific">Corynebacterium minutissimum</name>
    <dbReference type="NCBI Taxonomy" id="38301"/>
    <lineage>
        <taxon>Bacteria</taxon>
        <taxon>Bacillati</taxon>
        <taxon>Actinomycetota</taxon>
        <taxon>Actinomycetes</taxon>
        <taxon>Mycobacteriales</taxon>
        <taxon>Corynebacteriaceae</taxon>
        <taxon>Corynebacterium</taxon>
    </lineage>
</organism>
<feature type="transmembrane region" description="Helical" evidence="1">
    <location>
        <begin position="398"/>
        <end position="418"/>
    </location>
</feature>
<feature type="transmembrane region" description="Helical" evidence="1">
    <location>
        <begin position="161"/>
        <end position="185"/>
    </location>
</feature>
<accession>A0A2X4R8Z6</accession>
<feature type="transmembrane region" description="Helical" evidence="1">
    <location>
        <begin position="301"/>
        <end position="319"/>
    </location>
</feature>
<keyword evidence="1" id="KW-0472">Membrane</keyword>